<dbReference type="PANTHER" id="PTHR18895:SF74">
    <property type="entry name" value="MTRF1L RELEASE FACTOR GLUTAMINE METHYLTRANSFERASE"/>
    <property type="match status" value="1"/>
</dbReference>
<dbReference type="NCBIfam" id="TIGR03534">
    <property type="entry name" value="RF_mod_PrmC"/>
    <property type="match status" value="1"/>
</dbReference>
<comment type="function">
    <text evidence="5">Methylates the class 1 translation termination release factors RF1/PrfA and RF2/PrfB on the glutamine residue of the universally conserved GGQ motif.</text>
</comment>
<dbReference type="Gene3D" id="1.10.8.10">
    <property type="entry name" value="DNA helicase RuvA subunit, C-terminal domain"/>
    <property type="match status" value="1"/>
</dbReference>
<dbReference type="InterPro" id="IPR002052">
    <property type="entry name" value="DNA_methylase_N6_adenine_CS"/>
</dbReference>
<keyword evidence="3 5" id="KW-0949">S-adenosyl-L-methionine</keyword>
<evidence type="ECO:0000256" key="3">
    <source>
        <dbReference type="ARBA" id="ARBA00022691"/>
    </source>
</evidence>
<dbReference type="CDD" id="cd02440">
    <property type="entry name" value="AdoMet_MTases"/>
    <property type="match status" value="1"/>
</dbReference>
<dbReference type="EMBL" id="AP027059">
    <property type="protein sequence ID" value="BDU50247.1"/>
    <property type="molecule type" value="Genomic_DNA"/>
</dbReference>
<dbReference type="PROSITE" id="PS00092">
    <property type="entry name" value="N6_MTASE"/>
    <property type="match status" value="1"/>
</dbReference>
<reference evidence="8 9" key="1">
    <citation type="submission" date="2022-11" db="EMBL/GenBank/DDBJ databases">
        <title>Haliovirga abyssi gen. nov., sp. nov., a mesophilic fermentative bacterium isolated from the Iheya North hydrothermal field and the proposal of Haliovirgaceae fam. nov.</title>
        <authorList>
            <person name="Miyazaki U."/>
            <person name="Tame A."/>
            <person name="Miyazaki J."/>
            <person name="Takai K."/>
            <person name="Sawayama S."/>
            <person name="Kitajima M."/>
            <person name="Okamoto A."/>
            <person name="Nakagawa S."/>
        </authorList>
    </citation>
    <scope>NUCLEOTIDE SEQUENCE [LARGE SCALE GENOMIC DNA]</scope>
    <source>
        <strain evidence="8 9">IC12</strain>
    </source>
</reference>
<feature type="domain" description="Methyltransferase" evidence="6">
    <location>
        <begin position="120"/>
        <end position="249"/>
    </location>
</feature>
<dbReference type="InterPro" id="IPR025714">
    <property type="entry name" value="Methyltranfer_dom"/>
</dbReference>
<comment type="catalytic activity">
    <reaction evidence="4 5">
        <text>L-glutaminyl-[peptide chain release factor] + S-adenosyl-L-methionine = N(5)-methyl-L-glutaminyl-[peptide chain release factor] + S-adenosyl-L-homocysteine + H(+)</text>
        <dbReference type="Rhea" id="RHEA:42896"/>
        <dbReference type="Rhea" id="RHEA-COMP:10271"/>
        <dbReference type="Rhea" id="RHEA-COMP:10272"/>
        <dbReference type="ChEBI" id="CHEBI:15378"/>
        <dbReference type="ChEBI" id="CHEBI:30011"/>
        <dbReference type="ChEBI" id="CHEBI:57856"/>
        <dbReference type="ChEBI" id="CHEBI:59789"/>
        <dbReference type="ChEBI" id="CHEBI:61891"/>
        <dbReference type="EC" id="2.1.1.297"/>
    </reaction>
</comment>
<comment type="similarity">
    <text evidence="5">Belongs to the protein N5-glutamine methyltransferase family. PrmC subfamily.</text>
</comment>
<dbReference type="RefSeq" id="WP_307905179.1">
    <property type="nucleotide sequence ID" value="NZ_AP027059.1"/>
</dbReference>
<feature type="binding site" evidence="5">
    <location>
        <begin position="125"/>
        <end position="129"/>
    </location>
    <ligand>
        <name>S-adenosyl-L-methionine</name>
        <dbReference type="ChEBI" id="CHEBI:59789"/>
    </ligand>
</feature>
<evidence type="ECO:0000256" key="2">
    <source>
        <dbReference type="ARBA" id="ARBA00022679"/>
    </source>
</evidence>
<dbReference type="SUPFAM" id="SSF53335">
    <property type="entry name" value="S-adenosyl-L-methionine-dependent methyltransferases"/>
    <property type="match status" value="1"/>
</dbReference>
<evidence type="ECO:0000256" key="4">
    <source>
        <dbReference type="ARBA" id="ARBA00048391"/>
    </source>
</evidence>
<comment type="caution">
    <text evidence="5">Lacks conserved residue(s) required for the propagation of feature annotation.</text>
</comment>
<dbReference type="Proteomes" id="UP001321582">
    <property type="component" value="Chromosome"/>
</dbReference>
<dbReference type="KEGG" id="haby:HLVA_08160"/>
<proteinExistence type="inferred from homology"/>
<dbReference type="InterPro" id="IPR019874">
    <property type="entry name" value="RF_methyltr_PrmC"/>
</dbReference>
<evidence type="ECO:0000256" key="5">
    <source>
        <dbReference type="HAMAP-Rule" id="MF_02126"/>
    </source>
</evidence>
<evidence type="ECO:0000259" key="6">
    <source>
        <dbReference type="Pfam" id="PF13847"/>
    </source>
</evidence>
<keyword evidence="1 5" id="KW-0489">Methyltransferase</keyword>
<dbReference type="Pfam" id="PF13847">
    <property type="entry name" value="Methyltransf_31"/>
    <property type="match status" value="1"/>
</dbReference>
<evidence type="ECO:0000259" key="7">
    <source>
        <dbReference type="Pfam" id="PF17827"/>
    </source>
</evidence>
<dbReference type="EC" id="2.1.1.297" evidence="5"/>
<dbReference type="InterPro" id="IPR050320">
    <property type="entry name" value="N5-glutamine_MTase"/>
</dbReference>
<keyword evidence="9" id="KW-1185">Reference proteome</keyword>
<keyword evidence="2 5" id="KW-0808">Transferase</keyword>
<dbReference type="GO" id="GO:0003676">
    <property type="term" value="F:nucleic acid binding"/>
    <property type="evidence" value="ECO:0007669"/>
    <property type="project" value="InterPro"/>
</dbReference>
<dbReference type="HAMAP" id="MF_02126">
    <property type="entry name" value="RF_methyltr_PrmC"/>
    <property type="match status" value="1"/>
</dbReference>
<name>A0AAU9DK45_9FUSO</name>
<feature type="binding site" evidence="5">
    <location>
        <position position="191"/>
    </location>
    <ligand>
        <name>S-adenosyl-L-methionine</name>
        <dbReference type="ChEBI" id="CHEBI:59789"/>
    </ligand>
</feature>
<dbReference type="InterPro" id="IPR040758">
    <property type="entry name" value="PrmC_N"/>
</dbReference>
<dbReference type="InterPro" id="IPR004556">
    <property type="entry name" value="HemK-like"/>
</dbReference>
<feature type="binding site" evidence="5">
    <location>
        <position position="148"/>
    </location>
    <ligand>
        <name>S-adenosyl-L-methionine</name>
        <dbReference type="ChEBI" id="CHEBI:59789"/>
    </ligand>
</feature>
<dbReference type="Gene3D" id="3.40.50.150">
    <property type="entry name" value="Vaccinia Virus protein VP39"/>
    <property type="match status" value="1"/>
</dbReference>
<dbReference type="AlphaFoldDB" id="A0AAU9DK45"/>
<feature type="domain" description="Release factor glutamine methyltransferase N-terminal" evidence="7">
    <location>
        <begin position="9"/>
        <end position="79"/>
    </location>
</feature>
<dbReference type="FunFam" id="3.40.50.150:FF:000053">
    <property type="entry name" value="Release factor glutamine methyltransferase"/>
    <property type="match status" value="1"/>
</dbReference>
<sequence>MAKIYKLIDILKYSTDYLEKANVDSPRLTAEYIIATILDLKRIDLYMNYDKPLSTIEREKIKKNLIRRAKDREPLQYIMEYEEFYGLKFYVDKNVLIPRPETEILVENAIKYLEKIEEPKILEIGVGSGAISISIGKNLINSKIIGVDISEGALKIAEKNRENLGLNNVRFVKSDIFENINYKSFDLIISNPPYISEEEYSGLMPEVKNYEPKLALVAKEDGNYFYRTIIENGKNYLKNGGKIFFEVGYNQSKIVKELFIKNRYKNIEILKDYGKIERILIGEK</sequence>
<feature type="binding site" evidence="5">
    <location>
        <begin position="191"/>
        <end position="194"/>
    </location>
    <ligand>
        <name>substrate</name>
    </ligand>
</feature>
<dbReference type="GO" id="GO:0032259">
    <property type="term" value="P:methylation"/>
    <property type="evidence" value="ECO:0007669"/>
    <property type="project" value="UniProtKB-KW"/>
</dbReference>
<organism evidence="8 9">
    <name type="scientific">Haliovirga abyssi</name>
    <dbReference type="NCBI Taxonomy" id="2996794"/>
    <lineage>
        <taxon>Bacteria</taxon>
        <taxon>Fusobacteriati</taxon>
        <taxon>Fusobacteriota</taxon>
        <taxon>Fusobacteriia</taxon>
        <taxon>Fusobacteriales</taxon>
        <taxon>Haliovirgaceae</taxon>
        <taxon>Haliovirga</taxon>
    </lineage>
</organism>
<dbReference type="InterPro" id="IPR029063">
    <property type="entry name" value="SAM-dependent_MTases_sf"/>
</dbReference>
<evidence type="ECO:0000313" key="9">
    <source>
        <dbReference type="Proteomes" id="UP001321582"/>
    </source>
</evidence>
<evidence type="ECO:0000256" key="1">
    <source>
        <dbReference type="ARBA" id="ARBA00022603"/>
    </source>
</evidence>
<dbReference type="NCBIfam" id="TIGR00536">
    <property type="entry name" value="hemK_fam"/>
    <property type="match status" value="1"/>
</dbReference>
<evidence type="ECO:0000313" key="8">
    <source>
        <dbReference type="EMBL" id="BDU50247.1"/>
    </source>
</evidence>
<dbReference type="PANTHER" id="PTHR18895">
    <property type="entry name" value="HEMK METHYLTRANSFERASE"/>
    <property type="match status" value="1"/>
</dbReference>
<accession>A0AAU9DK45</accession>
<protein>
    <recommendedName>
        <fullName evidence="5">Release factor glutamine methyltransferase</fullName>
        <shortName evidence="5">RF MTase</shortName>
        <ecNumber evidence="5">2.1.1.297</ecNumber>
    </recommendedName>
    <alternativeName>
        <fullName evidence="5">N5-glutamine methyltransferase PrmC</fullName>
    </alternativeName>
    <alternativeName>
        <fullName evidence="5">Protein-(glutamine-N5) MTase PrmC</fullName>
    </alternativeName>
    <alternativeName>
        <fullName evidence="5">Protein-glutamine N-methyltransferase PrmC</fullName>
    </alternativeName>
</protein>
<gene>
    <name evidence="5 8" type="primary">prmC</name>
    <name evidence="8" type="ORF">HLVA_08160</name>
</gene>
<dbReference type="GO" id="GO:0102559">
    <property type="term" value="F:peptide chain release factor N(5)-glutamine methyltransferase activity"/>
    <property type="evidence" value="ECO:0007669"/>
    <property type="project" value="UniProtKB-EC"/>
</dbReference>
<dbReference type="Pfam" id="PF17827">
    <property type="entry name" value="PrmC_N"/>
    <property type="match status" value="1"/>
</dbReference>